<keyword evidence="4" id="KW-1185">Reference proteome</keyword>
<dbReference type="PANTHER" id="PTHR43205">
    <property type="entry name" value="PROSTAGLANDIN REDUCTASE"/>
    <property type="match status" value="1"/>
</dbReference>
<dbReference type="EMBL" id="SUMC01000148">
    <property type="protein sequence ID" value="TJZ97106.1"/>
    <property type="molecule type" value="Genomic_DNA"/>
</dbReference>
<feature type="domain" description="Enoyl reductase (ER)" evidence="2">
    <location>
        <begin position="41"/>
        <end position="333"/>
    </location>
</feature>
<dbReference type="CDD" id="cd05288">
    <property type="entry name" value="PGDH"/>
    <property type="match status" value="1"/>
</dbReference>
<dbReference type="GO" id="GO:0016628">
    <property type="term" value="F:oxidoreductase activity, acting on the CH-CH group of donors, NAD or NADP as acceptor"/>
    <property type="evidence" value="ECO:0007669"/>
    <property type="project" value="InterPro"/>
</dbReference>
<name>A0A4U0RP46_9ACTN</name>
<dbReference type="InterPro" id="IPR041694">
    <property type="entry name" value="ADH_N_2"/>
</dbReference>
<dbReference type="Gene3D" id="3.40.50.720">
    <property type="entry name" value="NAD(P)-binding Rossmann-like Domain"/>
    <property type="match status" value="1"/>
</dbReference>
<evidence type="ECO:0000313" key="3">
    <source>
        <dbReference type="EMBL" id="TJZ97106.1"/>
    </source>
</evidence>
<dbReference type="Pfam" id="PF00107">
    <property type="entry name" value="ADH_zinc_N"/>
    <property type="match status" value="1"/>
</dbReference>
<organism evidence="3 4">
    <name type="scientific">Actinacidiphila oryziradicis</name>
    <dbReference type="NCBI Taxonomy" id="2571141"/>
    <lineage>
        <taxon>Bacteria</taxon>
        <taxon>Bacillati</taxon>
        <taxon>Actinomycetota</taxon>
        <taxon>Actinomycetes</taxon>
        <taxon>Kitasatosporales</taxon>
        <taxon>Streptomycetaceae</taxon>
        <taxon>Actinacidiphila</taxon>
    </lineage>
</organism>
<dbReference type="InterPro" id="IPR036291">
    <property type="entry name" value="NAD(P)-bd_dom_sf"/>
</dbReference>
<protein>
    <submittedName>
        <fullName evidence="3">NADP-dependent oxidoreductase</fullName>
    </submittedName>
</protein>
<dbReference type="PANTHER" id="PTHR43205:SF7">
    <property type="entry name" value="PROSTAGLANDIN REDUCTASE 1"/>
    <property type="match status" value="1"/>
</dbReference>
<dbReference type="InterPro" id="IPR020843">
    <property type="entry name" value="ER"/>
</dbReference>
<sequence length="338" mass="36227">MPTQQQTVRHVHQVARPEGFPTAEHFAYVERPLPEPGPGAALVENIYLSVDPYMRELMDEEWELHQPLPFGRAIGRVVASRTPGFAVGDLVTHGEGWSTHALLEPGPGRRVINPPEGVPLSAYLSVLGGTGLTAYVGVRTILDLQPGETVYISSAAGAVGGTAGQIARLLGAARVIGSTGSPAKVEHTIRRLGFHAAFDYHDGPVAELLAKAAPEGIDAALEGVGGDHLEAAIGVTREFGRIAWVGAISQYNNPADPPPAPRNLYAVSDRSIHLRGYQVRHHMHLRPEAEEWLIPHIQAGRISTDETVVEGFDQVVDAFLGVLRGENIGKMLVRIAPG</sequence>
<accession>A0A4U0RP46</accession>
<dbReference type="SUPFAM" id="SSF51735">
    <property type="entry name" value="NAD(P)-binding Rossmann-fold domains"/>
    <property type="match status" value="1"/>
</dbReference>
<dbReference type="InterPro" id="IPR013149">
    <property type="entry name" value="ADH-like_C"/>
</dbReference>
<reference evidence="3 4" key="1">
    <citation type="submission" date="2019-04" db="EMBL/GenBank/DDBJ databases">
        <title>Streptomyces oryziradicis sp. nov., a novel actinomycete isolated from rhizosphere soil of rice (Oryza sativa L.).</title>
        <authorList>
            <person name="Li C."/>
        </authorList>
    </citation>
    <scope>NUCLEOTIDE SEQUENCE [LARGE SCALE GENOMIC DNA]</scope>
    <source>
        <strain evidence="3 4">NEAU-C40</strain>
    </source>
</reference>
<dbReference type="SMART" id="SM00829">
    <property type="entry name" value="PKS_ER"/>
    <property type="match status" value="1"/>
</dbReference>
<dbReference type="AlphaFoldDB" id="A0A4U0RP46"/>
<proteinExistence type="predicted"/>
<evidence type="ECO:0000259" key="2">
    <source>
        <dbReference type="SMART" id="SM00829"/>
    </source>
</evidence>
<dbReference type="RefSeq" id="WP_136730631.1">
    <property type="nucleotide sequence ID" value="NZ_SUMC01000148.1"/>
</dbReference>
<evidence type="ECO:0000256" key="1">
    <source>
        <dbReference type="ARBA" id="ARBA00023002"/>
    </source>
</evidence>
<dbReference type="OrthoDB" id="9805663at2"/>
<dbReference type="Gene3D" id="3.90.180.10">
    <property type="entry name" value="Medium-chain alcohol dehydrogenases, catalytic domain"/>
    <property type="match status" value="1"/>
</dbReference>
<comment type="caution">
    <text evidence="3">The sequence shown here is derived from an EMBL/GenBank/DDBJ whole genome shotgun (WGS) entry which is preliminary data.</text>
</comment>
<gene>
    <name evidence="3" type="ORF">FCI23_50010</name>
</gene>
<dbReference type="Pfam" id="PF16884">
    <property type="entry name" value="ADH_N_2"/>
    <property type="match status" value="1"/>
</dbReference>
<keyword evidence="1" id="KW-0560">Oxidoreductase</keyword>
<dbReference type="InterPro" id="IPR011032">
    <property type="entry name" value="GroES-like_sf"/>
</dbReference>
<dbReference type="SUPFAM" id="SSF50129">
    <property type="entry name" value="GroES-like"/>
    <property type="match status" value="1"/>
</dbReference>
<dbReference type="InterPro" id="IPR045010">
    <property type="entry name" value="MDR_fam"/>
</dbReference>
<evidence type="ECO:0000313" key="4">
    <source>
        <dbReference type="Proteomes" id="UP000305778"/>
    </source>
</evidence>
<dbReference type="Proteomes" id="UP000305778">
    <property type="component" value="Unassembled WGS sequence"/>
</dbReference>